<dbReference type="PANTHER" id="PTHR10900:SF77">
    <property type="entry name" value="FI19380P1"/>
    <property type="match status" value="1"/>
</dbReference>
<feature type="domain" description="FAS1" evidence="3">
    <location>
        <begin position="198"/>
        <end position="334"/>
    </location>
</feature>
<dbReference type="InterPro" id="IPR036378">
    <property type="entry name" value="FAS1_dom_sf"/>
</dbReference>
<feature type="chain" id="PRO_5008342373" description="FAS1 domain-containing protein" evidence="2">
    <location>
        <begin position="19"/>
        <end position="433"/>
    </location>
</feature>
<accession>A0A1A6AFS3</accession>
<evidence type="ECO:0000259" key="3">
    <source>
        <dbReference type="PROSITE" id="PS50213"/>
    </source>
</evidence>
<dbReference type="GO" id="GO:0005615">
    <property type="term" value="C:extracellular space"/>
    <property type="evidence" value="ECO:0007669"/>
    <property type="project" value="TreeGrafter"/>
</dbReference>
<dbReference type="PROSITE" id="PS50213">
    <property type="entry name" value="FAS1"/>
    <property type="match status" value="1"/>
</dbReference>
<dbReference type="InterPro" id="IPR000782">
    <property type="entry name" value="FAS1_domain"/>
</dbReference>
<dbReference type="Gene3D" id="2.30.180.10">
    <property type="entry name" value="FAS1 domain"/>
    <property type="match status" value="2"/>
</dbReference>
<evidence type="ECO:0000256" key="2">
    <source>
        <dbReference type="SAM" id="SignalP"/>
    </source>
</evidence>
<dbReference type="PANTHER" id="PTHR10900">
    <property type="entry name" value="PERIOSTIN-RELATED"/>
    <property type="match status" value="1"/>
</dbReference>
<proteinExistence type="predicted"/>
<dbReference type="VEuPathDB" id="FungiDB:I303_00745"/>
<evidence type="ECO:0000256" key="1">
    <source>
        <dbReference type="SAM" id="MobiDB-lite"/>
    </source>
</evidence>
<gene>
    <name evidence="4" type="ORF">I303_00745</name>
</gene>
<sequence>MISSLAIFALSLLALVDARPSSSTAYFDGLRTSLIDNGLSGLWNAIAVANSTDSGPDLLSKLYYNDKFTIYAPNNAAWQASELSQPPANDDLVSLLSYHIVQATLNSSTDIAPIRHHTIAFTELRSPTVDFPGDQTQVIVLETAVNATTGQDVNDGSVLVRGDNWNATSAGDQFTYENLYIQPIDKILAVPSPLLKTLSQSGLAISANLGATSAISAISSANLNDTLYQQCHGCTFFIPVNNAFENATQTGNYTGLDDGSKRNVILNHVLNGSVVYSPELTGGSAFVTAAGMPLIFLTDEQGKKFVSVGQYRATILRSDIPVSNGVVHNCRIDNDALTSQLIDTLMVVSQNNHQRADDAASSAASAADSRTTTTNVIGIGGTAAPATSTTSTATTSAATGSQTGSSAFSTRRIDIEGVVKVSVISMILGGMWL</sequence>
<dbReference type="AlphaFoldDB" id="A0A1A6AFS3"/>
<dbReference type="STRING" id="1296121.A0A1A6AFS3"/>
<feature type="region of interest" description="Disordered" evidence="1">
    <location>
        <begin position="377"/>
        <end position="406"/>
    </location>
</feature>
<dbReference type="EMBL" id="KI894027">
    <property type="protein sequence ID" value="OBR88927.1"/>
    <property type="molecule type" value="Genomic_DNA"/>
</dbReference>
<dbReference type="SUPFAM" id="SSF82153">
    <property type="entry name" value="FAS1 domain"/>
    <property type="match status" value="2"/>
</dbReference>
<keyword evidence="2" id="KW-0732">Signal</keyword>
<evidence type="ECO:0000313" key="4">
    <source>
        <dbReference type="EMBL" id="OBR88927.1"/>
    </source>
</evidence>
<feature type="signal peptide" evidence="2">
    <location>
        <begin position="1"/>
        <end position="18"/>
    </location>
</feature>
<dbReference type="SMART" id="SM00554">
    <property type="entry name" value="FAS1"/>
    <property type="match status" value="2"/>
</dbReference>
<dbReference type="OrthoDB" id="286301at2759"/>
<protein>
    <recommendedName>
        <fullName evidence="3">FAS1 domain-containing protein</fullName>
    </recommendedName>
</protein>
<dbReference type="InterPro" id="IPR050904">
    <property type="entry name" value="Adhesion/Biosynth-related"/>
</dbReference>
<dbReference type="Pfam" id="PF02469">
    <property type="entry name" value="Fasciclin"/>
    <property type="match status" value="2"/>
</dbReference>
<reference evidence="4" key="1">
    <citation type="submission" date="2013-07" db="EMBL/GenBank/DDBJ databases">
        <title>The Genome Sequence of Cryptococcus dejecticola CBS10117.</title>
        <authorList>
            <consortium name="The Broad Institute Genome Sequencing Platform"/>
            <person name="Cuomo C."/>
            <person name="Litvintseva A."/>
            <person name="Chen Y."/>
            <person name="Heitman J."/>
            <person name="Sun S."/>
            <person name="Springer D."/>
            <person name="Dromer F."/>
            <person name="Young S.K."/>
            <person name="Zeng Q."/>
            <person name="Gargeya S."/>
            <person name="Fitzgerald M."/>
            <person name="Abouelleil A."/>
            <person name="Alvarado L."/>
            <person name="Berlin A.M."/>
            <person name="Chapman S.B."/>
            <person name="Dewar J."/>
            <person name="Goldberg J."/>
            <person name="Griggs A."/>
            <person name="Gujja S."/>
            <person name="Hansen M."/>
            <person name="Howarth C."/>
            <person name="Imamovic A."/>
            <person name="Larimer J."/>
            <person name="McCowan C."/>
            <person name="Murphy C."/>
            <person name="Pearson M."/>
            <person name="Priest M."/>
            <person name="Roberts A."/>
            <person name="Saif S."/>
            <person name="Shea T."/>
            <person name="Sykes S."/>
            <person name="Wortman J."/>
            <person name="Nusbaum C."/>
            <person name="Birren B."/>
        </authorList>
    </citation>
    <scope>NUCLEOTIDE SEQUENCE [LARGE SCALE GENOMIC DNA]</scope>
    <source>
        <strain evidence="4">CBS 10117</strain>
    </source>
</reference>
<organism evidence="4">
    <name type="scientific">Kwoniella dejecticola CBS 10117</name>
    <dbReference type="NCBI Taxonomy" id="1296121"/>
    <lineage>
        <taxon>Eukaryota</taxon>
        <taxon>Fungi</taxon>
        <taxon>Dikarya</taxon>
        <taxon>Basidiomycota</taxon>
        <taxon>Agaricomycotina</taxon>
        <taxon>Tremellomycetes</taxon>
        <taxon>Tremellales</taxon>
        <taxon>Cryptococcaceae</taxon>
        <taxon>Kwoniella</taxon>
    </lineage>
</organism>
<name>A0A1A6AFS3_9TREE</name>